<evidence type="ECO:0000256" key="5">
    <source>
        <dbReference type="ARBA" id="ARBA00022756"/>
    </source>
</evidence>
<keyword evidence="5 9" id="KW-0093">Biotin biosynthesis</keyword>
<dbReference type="GO" id="GO:0042803">
    <property type="term" value="F:protein homodimerization activity"/>
    <property type="evidence" value="ECO:0007669"/>
    <property type="project" value="UniProtKB-ARBA"/>
</dbReference>
<comment type="subcellular location">
    <subcellularLocation>
        <location evidence="9">Cytoplasm</location>
    </subcellularLocation>
</comment>
<dbReference type="CDD" id="cd03109">
    <property type="entry name" value="DTBS"/>
    <property type="match status" value="1"/>
</dbReference>
<evidence type="ECO:0000256" key="9">
    <source>
        <dbReference type="HAMAP-Rule" id="MF_00336"/>
    </source>
</evidence>
<dbReference type="PANTHER" id="PTHR43210">
    <property type="entry name" value="DETHIOBIOTIN SYNTHETASE"/>
    <property type="match status" value="1"/>
</dbReference>
<accession>A0A8A7K903</accession>
<feature type="binding site" evidence="9">
    <location>
        <position position="42"/>
    </location>
    <ligand>
        <name>substrate</name>
    </ligand>
</feature>
<comment type="subunit">
    <text evidence="9">Homodimer.</text>
</comment>
<keyword evidence="11" id="KW-1185">Reference proteome</keyword>
<dbReference type="GO" id="GO:0005524">
    <property type="term" value="F:ATP binding"/>
    <property type="evidence" value="ECO:0007669"/>
    <property type="project" value="UniProtKB-UniRule"/>
</dbReference>
<evidence type="ECO:0000313" key="11">
    <source>
        <dbReference type="Proteomes" id="UP000665020"/>
    </source>
</evidence>
<dbReference type="InterPro" id="IPR027417">
    <property type="entry name" value="P-loop_NTPase"/>
</dbReference>
<dbReference type="FunFam" id="3.40.50.300:FF:000292">
    <property type="entry name" value="ATP-dependent dethiobiotin synthetase BioD"/>
    <property type="match status" value="1"/>
</dbReference>
<feature type="binding site" evidence="9">
    <location>
        <position position="116"/>
    </location>
    <ligand>
        <name>Mg(2+)</name>
        <dbReference type="ChEBI" id="CHEBI:18420"/>
    </ligand>
</feature>
<dbReference type="KEGG" id="ifn:GM661_06615"/>
<dbReference type="GO" id="GO:0000287">
    <property type="term" value="F:magnesium ion binding"/>
    <property type="evidence" value="ECO:0007669"/>
    <property type="project" value="UniProtKB-UniRule"/>
</dbReference>
<dbReference type="EC" id="6.3.3.3" evidence="9"/>
<dbReference type="Pfam" id="PF13500">
    <property type="entry name" value="AAA_26"/>
    <property type="match status" value="1"/>
</dbReference>
<comment type="catalytic activity">
    <reaction evidence="9">
        <text>(7R,8S)-7,8-diammoniononanoate + CO2 + ATP = (4R,5S)-dethiobiotin + ADP + phosphate + 3 H(+)</text>
        <dbReference type="Rhea" id="RHEA:15805"/>
        <dbReference type="ChEBI" id="CHEBI:15378"/>
        <dbReference type="ChEBI" id="CHEBI:16526"/>
        <dbReference type="ChEBI" id="CHEBI:30616"/>
        <dbReference type="ChEBI" id="CHEBI:43474"/>
        <dbReference type="ChEBI" id="CHEBI:149469"/>
        <dbReference type="ChEBI" id="CHEBI:149473"/>
        <dbReference type="ChEBI" id="CHEBI:456216"/>
        <dbReference type="EC" id="6.3.3.3"/>
    </reaction>
</comment>
<reference evidence="10" key="1">
    <citation type="submission" date="2019-12" db="EMBL/GenBank/DDBJ databases">
        <authorList>
            <person name="zhang j."/>
            <person name="sun C.M."/>
        </authorList>
    </citation>
    <scope>NUCLEOTIDE SEQUENCE</scope>
    <source>
        <strain evidence="10">NS-1</strain>
    </source>
</reference>
<feature type="binding site" evidence="9">
    <location>
        <position position="17"/>
    </location>
    <ligand>
        <name>Mg(2+)</name>
        <dbReference type="ChEBI" id="CHEBI:18420"/>
    </ligand>
</feature>
<dbReference type="Proteomes" id="UP000665020">
    <property type="component" value="Chromosome"/>
</dbReference>
<keyword evidence="1 9" id="KW-0963">Cytoplasm</keyword>
<keyword evidence="7 9" id="KW-0460">Magnesium</keyword>
<feature type="binding site" evidence="9">
    <location>
        <begin position="177"/>
        <end position="178"/>
    </location>
    <ligand>
        <name>ATP</name>
        <dbReference type="ChEBI" id="CHEBI:30616"/>
    </ligand>
</feature>
<dbReference type="PANTHER" id="PTHR43210:SF2">
    <property type="entry name" value="ATP-DEPENDENT DETHIOBIOTIN SYNTHETASE BIOD 2"/>
    <property type="match status" value="1"/>
</dbReference>
<feature type="binding site" evidence="9">
    <location>
        <begin position="13"/>
        <end position="18"/>
    </location>
    <ligand>
        <name>ATP</name>
        <dbReference type="ChEBI" id="CHEBI:30616"/>
    </ligand>
</feature>
<evidence type="ECO:0000256" key="4">
    <source>
        <dbReference type="ARBA" id="ARBA00022741"/>
    </source>
</evidence>
<dbReference type="GO" id="GO:0009102">
    <property type="term" value="P:biotin biosynthetic process"/>
    <property type="evidence" value="ECO:0007669"/>
    <property type="project" value="UniProtKB-UniRule"/>
</dbReference>
<dbReference type="HAMAP" id="MF_00336">
    <property type="entry name" value="BioD"/>
    <property type="match status" value="1"/>
</dbReference>
<comment type="function">
    <text evidence="9">Catalyzes a mechanistically unusual reaction, the ATP-dependent insertion of CO2 between the N7 and N8 nitrogen atoms of 7,8-diaminopelargonic acid (DAPA, also called 7,8-diammoniononanoate) to form a ureido ring.</text>
</comment>
<dbReference type="SUPFAM" id="SSF52540">
    <property type="entry name" value="P-loop containing nucleoside triphosphate hydrolases"/>
    <property type="match status" value="1"/>
</dbReference>
<dbReference type="PIRSF" id="PIRSF006755">
    <property type="entry name" value="DTB_synth"/>
    <property type="match status" value="1"/>
</dbReference>
<name>A0A8A7K903_9FIRM</name>
<dbReference type="RefSeq" id="WP_230869301.1">
    <property type="nucleotide sequence ID" value="NZ_CP046640.1"/>
</dbReference>
<keyword evidence="2 9" id="KW-0436">Ligase</keyword>
<evidence type="ECO:0000256" key="7">
    <source>
        <dbReference type="ARBA" id="ARBA00022842"/>
    </source>
</evidence>
<organism evidence="10 11">
    <name type="scientific">Iocasia fonsfrigidae</name>
    <dbReference type="NCBI Taxonomy" id="2682810"/>
    <lineage>
        <taxon>Bacteria</taxon>
        <taxon>Bacillati</taxon>
        <taxon>Bacillota</taxon>
        <taxon>Clostridia</taxon>
        <taxon>Halanaerobiales</taxon>
        <taxon>Halanaerobiaceae</taxon>
        <taxon>Iocasia</taxon>
    </lineage>
</organism>
<dbReference type="GO" id="GO:0004141">
    <property type="term" value="F:dethiobiotin synthase activity"/>
    <property type="evidence" value="ECO:0007669"/>
    <property type="project" value="UniProtKB-UniRule"/>
</dbReference>
<evidence type="ECO:0000313" key="10">
    <source>
        <dbReference type="EMBL" id="QTL97680.1"/>
    </source>
</evidence>
<dbReference type="InterPro" id="IPR004472">
    <property type="entry name" value="DTB_synth_BioD"/>
</dbReference>
<sequence length="235" mass="26363">MSKGIFIIGTDTDVGKSVITAGLVYLLRNNGYNACSFKAVQSGGVKKDGKLIAEDVELVKQLCNLTEKQENMVPYCFEPAVSPHLAARLTGVEIKKEKIIEAYNNLAQRYEYIIAEGSGGLIVPLIKNDYFIYDLVKDLNLPIVIVSRAGVGTINHTILTVEYCYKLGLEIKGILLNRYTGKEYEKDNIRTIENLSGQKVLSIADIKDINHNYDKLKDEFESKFDIKNVINMFEN</sequence>
<feature type="binding site" evidence="9">
    <location>
        <begin position="116"/>
        <end position="119"/>
    </location>
    <ligand>
        <name>ATP</name>
        <dbReference type="ChEBI" id="CHEBI:30616"/>
    </ligand>
</feature>
<gene>
    <name evidence="9 10" type="primary">bioD</name>
    <name evidence="10" type="ORF">GM661_06615</name>
</gene>
<evidence type="ECO:0000256" key="6">
    <source>
        <dbReference type="ARBA" id="ARBA00022840"/>
    </source>
</evidence>
<evidence type="ECO:0000256" key="3">
    <source>
        <dbReference type="ARBA" id="ARBA00022723"/>
    </source>
</evidence>
<comment type="catalytic activity">
    <reaction evidence="8">
        <text>(7R,8S)-8-amino-7-(carboxyamino)nonanoate + ATP = (4R,5S)-dethiobiotin + ADP + phosphate + H(+)</text>
        <dbReference type="Rhea" id="RHEA:63684"/>
        <dbReference type="ChEBI" id="CHEBI:15378"/>
        <dbReference type="ChEBI" id="CHEBI:30616"/>
        <dbReference type="ChEBI" id="CHEBI:43474"/>
        <dbReference type="ChEBI" id="CHEBI:149470"/>
        <dbReference type="ChEBI" id="CHEBI:149473"/>
        <dbReference type="ChEBI" id="CHEBI:456216"/>
    </reaction>
</comment>
<comment type="similarity">
    <text evidence="9">Belongs to the dethiobiotin synthetase family.</text>
</comment>
<keyword evidence="6 9" id="KW-0067">ATP-binding</keyword>
<comment type="pathway">
    <text evidence="9">Cofactor biosynthesis; biotin biosynthesis; biotin from 7,8-diaminononanoate: step 1/2.</text>
</comment>
<comment type="caution">
    <text evidence="9">Lacks conserved residue(s) required for the propagation of feature annotation.</text>
</comment>
<dbReference type="UniPathway" id="UPA00078">
    <property type="reaction ID" value="UER00161"/>
</dbReference>
<keyword evidence="4 9" id="KW-0547">Nucleotide-binding</keyword>
<dbReference type="GO" id="GO:0005829">
    <property type="term" value="C:cytosol"/>
    <property type="evidence" value="ECO:0007669"/>
    <property type="project" value="TreeGrafter"/>
</dbReference>
<evidence type="ECO:0000256" key="8">
    <source>
        <dbReference type="ARBA" id="ARBA00047386"/>
    </source>
</evidence>
<protein>
    <recommendedName>
        <fullName evidence="9">ATP-dependent dethiobiotin synthetase BioD</fullName>
        <ecNumber evidence="9">6.3.3.3</ecNumber>
    </recommendedName>
    <alternativeName>
        <fullName evidence="9">DTB synthetase</fullName>
        <shortName evidence="9">DTBS</shortName>
    </alternativeName>
    <alternativeName>
        <fullName evidence="9">Dethiobiotin synthase</fullName>
    </alternativeName>
</protein>
<feature type="binding site" evidence="9">
    <location>
        <position position="55"/>
    </location>
    <ligand>
        <name>ATP</name>
        <dbReference type="ChEBI" id="CHEBI:30616"/>
    </ligand>
</feature>
<comment type="cofactor">
    <cofactor evidence="9">
        <name>Mg(2+)</name>
        <dbReference type="ChEBI" id="CHEBI:18420"/>
    </cofactor>
</comment>
<evidence type="ECO:0000256" key="1">
    <source>
        <dbReference type="ARBA" id="ARBA00022490"/>
    </source>
</evidence>
<dbReference type="NCBIfam" id="TIGR00347">
    <property type="entry name" value="bioD"/>
    <property type="match status" value="1"/>
</dbReference>
<dbReference type="AlphaFoldDB" id="A0A8A7K903"/>
<proteinExistence type="inferred from homology"/>
<keyword evidence="3 9" id="KW-0479">Metal-binding</keyword>
<evidence type="ECO:0000256" key="2">
    <source>
        <dbReference type="ARBA" id="ARBA00022598"/>
    </source>
</evidence>
<dbReference type="Gene3D" id="3.40.50.300">
    <property type="entry name" value="P-loop containing nucleotide triphosphate hydrolases"/>
    <property type="match status" value="1"/>
</dbReference>
<dbReference type="EMBL" id="CP046640">
    <property type="protein sequence ID" value="QTL97680.1"/>
    <property type="molecule type" value="Genomic_DNA"/>
</dbReference>
<feature type="binding site" evidence="9">
    <location>
        <position position="55"/>
    </location>
    <ligand>
        <name>Mg(2+)</name>
        <dbReference type="ChEBI" id="CHEBI:18420"/>
    </ligand>
</feature>
<feature type="active site" evidence="9">
    <location>
        <position position="38"/>
    </location>
</feature>